<comment type="caution">
    <text evidence="1">The sequence shown here is derived from an EMBL/GenBank/DDBJ whole genome shotgun (WGS) entry which is preliminary data.</text>
</comment>
<dbReference type="EMBL" id="MFGB01000001">
    <property type="protein sequence ID" value="OGF28210.1"/>
    <property type="molecule type" value="Genomic_DNA"/>
</dbReference>
<proteinExistence type="predicted"/>
<evidence type="ECO:0000313" key="2">
    <source>
        <dbReference type="Proteomes" id="UP000178367"/>
    </source>
</evidence>
<protein>
    <submittedName>
        <fullName evidence="1">Uncharacterized protein</fullName>
    </submittedName>
</protein>
<evidence type="ECO:0000313" key="1">
    <source>
        <dbReference type="EMBL" id="OGF28210.1"/>
    </source>
</evidence>
<reference evidence="1 2" key="1">
    <citation type="journal article" date="2016" name="Nat. Commun.">
        <title>Thousands of microbial genomes shed light on interconnected biogeochemical processes in an aquifer system.</title>
        <authorList>
            <person name="Anantharaman K."/>
            <person name="Brown C.T."/>
            <person name="Hug L.A."/>
            <person name="Sharon I."/>
            <person name="Castelle C.J."/>
            <person name="Probst A.J."/>
            <person name="Thomas B.C."/>
            <person name="Singh A."/>
            <person name="Wilkins M.J."/>
            <person name="Karaoz U."/>
            <person name="Brodie E.L."/>
            <person name="Williams K.H."/>
            <person name="Hubbard S.S."/>
            <person name="Banfield J.F."/>
        </authorList>
    </citation>
    <scope>NUCLEOTIDE SEQUENCE [LARGE SCALE GENOMIC DNA]</scope>
</reference>
<accession>A0A1F5SNE2</accession>
<gene>
    <name evidence="1" type="ORF">A2227_05455</name>
</gene>
<organism evidence="1 2">
    <name type="scientific">Candidatus Falkowbacteria bacterium RIFOXYA2_FULL_47_19</name>
    <dbReference type="NCBI Taxonomy" id="1797994"/>
    <lineage>
        <taxon>Bacteria</taxon>
        <taxon>Candidatus Falkowiibacteriota</taxon>
    </lineage>
</organism>
<dbReference type="Proteomes" id="UP000178367">
    <property type="component" value="Unassembled WGS sequence"/>
</dbReference>
<dbReference type="AlphaFoldDB" id="A0A1F5SNE2"/>
<dbReference type="STRING" id="1797994.A2227_05455"/>
<name>A0A1F5SNE2_9BACT</name>
<sequence>MSNEKKIIYFGCGLLLLAILISGCGRKAADGEDWEDEVVMGHDCGLEGFSCCADKEPACQYGLECCTDPNDIKSDMCVADCACGGEDRFCCKDEPRCDPGLGCAGSRCVPCGGIDEPCCADGGCKGDLACDGDKCVACGLSGHPCCRDGIDCINGDASDPDRTECREDICTPCGVKNRAACQGEPACSADHLLNNGLCYRCGDFNQPCCEYGCSPADLECSLGFCVKTVK</sequence>
<dbReference type="PROSITE" id="PS51257">
    <property type="entry name" value="PROKAR_LIPOPROTEIN"/>
    <property type="match status" value="1"/>
</dbReference>